<dbReference type="SUPFAM" id="SSF53474">
    <property type="entry name" value="alpha/beta-Hydrolases"/>
    <property type="match status" value="1"/>
</dbReference>
<evidence type="ECO:0000313" key="4">
    <source>
        <dbReference type="Proteomes" id="UP000494245"/>
    </source>
</evidence>
<dbReference type="Proteomes" id="UP000494245">
    <property type="component" value="Unassembled WGS sequence"/>
</dbReference>
<dbReference type="PANTHER" id="PTHR43194:SF2">
    <property type="entry name" value="PEROXISOMAL MEMBRANE PROTEIN LPX1"/>
    <property type="match status" value="1"/>
</dbReference>
<dbReference type="EC" id="3.1.1.88" evidence="3"/>
<dbReference type="GO" id="GO:0102209">
    <property type="term" value="F:trans-permethrin hydrolase activity"/>
    <property type="evidence" value="ECO:0007669"/>
    <property type="project" value="UniProtKB-EC"/>
</dbReference>
<keyword evidence="4" id="KW-1185">Reference proteome</keyword>
<dbReference type="Pfam" id="PF12697">
    <property type="entry name" value="Abhydrolase_6"/>
    <property type="match status" value="1"/>
</dbReference>
<accession>A0A6V8LY80</accession>
<proteinExistence type="predicted"/>
<reference evidence="3 4" key="2">
    <citation type="submission" date="2020-05" db="EMBL/GenBank/DDBJ databases">
        <title>Draft genome sequence of Desulfovibrio sp. strainFSS-1.</title>
        <authorList>
            <person name="Shimoshige H."/>
            <person name="Kobayashi H."/>
            <person name="Maekawa T."/>
        </authorList>
    </citation>
    <scope>NUCLEOTIDE SEQUENCE [LARGE SCALE GENOMIC DNA]</scope>
    <source>
        <strain evidence="3 4">SIID29052-01</strain>
    </source>
</reference>
<dbReference type="PANTHER" id="PTHR43194">
    <property type="entry name" value="HYDROLASE ALPHA/BETA FOLD FAMILY"/>
    <property type="match status" value="1"/>
</dbReference>
<protein>
    <submittedName>
        <fullName evidence="3">Pyrethroid hydrolase</fullName>
        <ecNumber evidence="3">3.1.1.88</ecNumber>
    </submittedName>
</protein>
<dbReference type="InterPro" id="IPR000073">
    <property type="entry name" value="AB_hydrolase_1"/>
</dbReference>
<sequence length="260" mass="27403">MASIILLHGAFTGGWLWRFTAQALDRLGHDVHRPSLTGCGERAHLLRPEISLAMHVQDAAQLLFHEDLDRTLLVGHGYGGLIAQALAHRHSAKVAGVVLLDGALAERGKCYAEAAGRADLAVRAMPASADWLVPPPPPESFGLTCREAARWLSVRLQPFPRACLTDPYPYGGRGQELPRFLVRTALPGGAKAAPAARAALSRVKVVEFQGGPLPMVNQAGTLAELLSGLAGAISPAREAGAGEGSAPTRRGACRRGGEDL</sequence>
<feature type="domain" description="AB hydrolase-1" evidence="2">
    <location>
        <begin position="4"/>
        <end position="222"/>
    </location>
</feature>
<dbReference type="EMBL" id="BLTE01000022">
    <property type="protein sequence ID" value="GFK95780.1"/>
    <property type="molecule type" value="Genomic_DNA"/>
</dbReference>
<evidence type="ECO:0000259" key="2">
    <source>
        <dbReference type="Pfam" id="PF12697"/>
    </source>
</evidence>
<keyword evidence="3" id="KW-0378">Hydrolase</keyword>
<comment type="caution">
    <text evidence="3">The sequence shown here is derived from an EMBL/GenBank/DDBJ whole genome shotgun (WGS) entry which is preliminary data.</text>
</comment>
<evidence type="ECO:0000313" key="3">
    <source>
        <dbReference type="EMBL" id="GFK95780.1"/>
    </source>
</evidence>
<evidence type="ECO:0000256" key="1">
    <source>
        <dbReference type="SAM" id="MobiDB-lite"/>
    </source>
</evidence>
<dbReference type="RefSeq" id="WP_173086922.1">
    <property type="nucleotide sequence ID" value="NZ_BLTE01000022.1"/>
</dbReference>
<dbReference type="Gene3D" id="3.40.50.1820">
    <property type="entry name" value="alpha/beta hydrolase"/>
    <property type="match status" value="1"/>
</dbReference>
<dbReference type="InterPro" id="IPR029058">
    <property type="entry name" value="AB_hydrolase_fold"/>
</dbReference>
<gene>
    <name evidence="3" type="primary">pytH</name>
    <name evidence="3" type="ORF">NNJEOMEG_03648</name>
</gene>
<reference evidence="3 4" key="1">
    <citation type="submission" date="2020-04" db="EMBL/GenBank/DDBJ databases">
        <authorList>
            <consortium name="Desulfovibrio sp. FSS-1 genome sequencing consortium"/>
            <person name="Shimoshige H."/>
            <person name="Kobayashi H."/>
            <person name="Maekawa T."/>
        </authorList>
    </citation>
    <scope>NUCLEOTIDE SEQUENCE [LARGE SCALE GENOMIC DNA]</scope>
    <source>
        <strain evidence="3 4">SIID29052-01</strain>
    </source>
</reference>
<organism evidence="3 4">
    <name type="scientific">Fundidesulfovibrio magnetotacticus</name>
    <dbReference type="NCBI Taxonomy" id="2730080"/>
    <lineage>
        <taxon>Bacteria</taxon>
        <taxon>Pseudomonadati</taxon>
        <taxon>Thermodesulfobacteriota</taxon>
        <taxon>Desulfovibrionia</taxon>
        <taxon>Desulfovibrionales</taxon>
        <taxon>Desulfovibrionaceae</taxon>
        <taxon>Fundidesulfovibrio</taxon>
    </lineage>
</organism>
<dbReference type="AlphaFoldDB" id="A0A6V8LY80"/>
<name>A0A6V8LY80_9BACT</name>
<feature type="region of interest" description="Disordered" evidence="1">
    <location>
        <begin position="237"/>
        <end position="260"/>
    </location>
</feature>
<dbReference type="InterPro" id="IPR050228">
    <property type="entry name" value="Carboxylesterase_BioH"/>
</dbReference>